<feature type="region of interest" description="Disordered" evidence="1">
    <location>
        <begin position="1"/>
        <end position="146"/>
    </location>
</feature>
<dbReference type="InterPro" id="IPR035892">
    <property type="entry name" value="C2_domain_sf"/>
</dbReference>
<dbReference type="CDD" id="cd00030">
    <property type="entry name" value="C2"/>
    <property type="match status" value="1"/>
</dbReference>
<feature type="compositionally biased region" description="Basic and acidic residues" evidence="1">
    <location>
        <begin position="1221"/>
        <end position="1238"/>
    </location>
</feature>
<feature type="region of interest" description="Disordered" evidence="1">
    <location>
        <begin position="1221"/>
        <end position="1253"/>
    </location>
</feature>
<feature type="compositionally biased region" description="Basic and acidic residues" evidence="1">
    <location>
        <begin position="71"/>
        <end position="93"/>
    </location>
</feature>
<sequence length="1496" mass="168178">MSESGKKEKKKKKNKHVSKEVDQDEVWFAGKKKKTAAANHLFDLDERGRRIEGGGKNATLITESENGSIAEEAKLKFAEDDSPSRTGKEKDDKDQAEDEEGNLDEDDDLDEEEQRMLDMAEEDEDEEKGEKGENEVEDGVAEEEEEEEFEFDLQNYEGLLELRAAEGLDPMTRIREWEITFLVHRIVNVTKEQREFFLGARFGHVNRQRIGAGTLRRMTLYTPMFSIDPNESRHLRIPLIFLKAKTVNVAQKDLGVYAFEFEAWRLNPNTFNSLEGTNALSLKQILTRSASMDIPIFGITQAGAAAARSGDKRGREVLILRSTLTFAEVFTFIVKLENLHFDRDPMGGMSEAEDQLAKWIRIEYPFKGRKRARLNSNYGEENFWEGPIEIKFKATRRQMQREFFLMTLQGNAGLGRSADLGSALLNLQGVLDYPAFTIPLRRLVDNPAKQGYVTGTLTGNVKVQMIPGGGDEPEDPKSRPEQPVTGASMVQELNLEEQFLVVQVWKCDSLPVADPTVGSSDPFVRVKWDAMCQDSKTIERSLRPVFNQSFYFPVRLIDDLERIDRLRPKLMPLDIALKGPLVLEVWDKDEAGADFLGSCQLDLASITAATETENRALADDVNQDGKEKGVGGRPLVFARTGGGGDDDDGREEGDTLGGTADCLAAAYDRKFKTRIFKAEGMELRGFSLPVAGVSPPRIWFQAYFLPDVEDDVKIEPRQEVKDAPKKIASKAKRWERDFAKFVQGYRQWFPNSPPTRNFCPVAEHPATRQSHSLSSFLTPFVLPEELDDDPELLHWVGCHSWIVPPRQIRTNEIGRGGWSPVAHTLLTFKGTVADHALLLCSALLGQRQDAYVCKGTVREGTVEHAWVMTREERGWIAFWEVTTRTKYYLPSRWQRRGASSPPPEYLAVEKGLKEVQEKAKAAVEDEIREAEEADQDDNPFTNGAYLNFMKTQYEGKIEWDAEGDMVTKDETQAVQTDGYAGAVEMDGGQIFEDEVAPQLIQRTDIEEGFFDEGRILAESDHTGRGKKKPAGKKGKADEMTLQEKQEKERQRLREFIRNSLESLPIAPDLSLCDWKTTLAFVPYSSVEIVFNQSNVWGNLQNHHPACIGYDVEDKWKWRKFLMRQEPPIDSEVTLNPPMSDAGCAALERALAEDLHETIRMHRAAKGLDTQSDSSDALETRVEQYVALLEFKLYHLDPLFDPGVPEGHVGWSAFQAKDFEKRRERAQKKEAKANEKAEAGEGGGEPLPQSAGIGFDDFDVGGAAVIDGDDGRRLSRDRLPGGSHAGGRGSGVWSPDMPGQGAGAEVEGFYDRVARGSGAGGGDDWPDADALDMGGGDGDGDGPVRAEAHMVKDALEVSKRRQAELLDKAPQVWFPPHLASEKKEYLAEQRKRWRYFYKMEEGLFKAGRKNFPVRANHSYTGFATHFASADPNHVKGYLWETRRFSALLDIPIDAVVFSAKFKVFSLPTGAVSVWMFFSTMVPWNEEVTRRRQRREDG</sequence>
<dbReference type="InterPro" id="IPR056290">
    <property type="entry name" value="CEPT76/DRC7_peptidase-like_dom"/>
</dbReference>
<dbReference type="Pfam" id="PF24656">
    <property type="entry name" value="CEPT76_peptidase"/>
    <property type="match status" value="1"/>
</dbReference>
<dbReference type="PROSITE" id="PS50004">
    <property type="entry name" value="C2"/>
    <property type="match status" value="1"/>
</dbReference>
<feature type="region of interest" description="Disordered" evidence="1">
    <location>
        <begin position="622"/>
        <end position="655"/>
    </location>
</feature>
<dbReference type="PANTHER" id="PTHR46436:SF2">
    <property type="entry name" value="CHROMOSOME UNDETERMINED SCAFFOLD_119, WHOLE GENOME SHOTGUN SEQUENCE"/>
    <property type="match status" value="1"/>
</dbReference>
<dbReference type="PhylomeDB" id="A0A0G4HYF1"/>
<dbReference type="InterPro" id="IPR052299">
    <property type="entry name" value="CEP76"/>
</dbReference>
<feature type="compositionally biased region" description="Acidic residues" evidence="1">
    <location>
        <begin position="135"/>
        <end position="146"/>
    </location>
</feature>
<organism evidence="3">
    <name type="scientific">Chromera velia CCMP2878</name>
    <dbReference type="NCBI Taxonomy" id="1169474"/>
    <lineage>
        <taxon>Eukaryota</taxon>
        <taxon>Sar</taxon>
        <taxon>Alveolata</taxon>
        <taxon>Colpodellida</taxon>
        <taxon>Chromeraceae</taxon>
        <taxon>Chromera</taxon>
    </lineage>
</organism>
<dbReference type="SUPFAM" id="SSF49562">
    <property type="entry name" value="C2 domain (Calcium/lipid-binding domain, CaLB)"/>
    <property type="match status" value="1"/>
</dbReference>
<dbReference type="VEuPathDB" id="CryptoDB:Cvel_9478"/>
<dbReference type="Gene3D" id="2.60.40.150">
    <property type="entry name" value="C2 domain"/>
    <property type="match status" value="1"/>
</dbReference>
<feature type="compositionally biased region" description="Acidic residues" evidence="1">
    <location>
        <begin position="94"/>
        <end position="127"/>
    </location>
</feature>
<accession>A0A0G4HYF1</accession>
<feature type="compositionally biased region" description="Basic and acidic residues" evidence="1">
    <location>
        <begin position="1034"/>
        <end position="1045"/>
    </location>
</feature>
<feature type="compositionally biased region" description="Basic and acidic residues" evidence="1">
    <location>
        <begin position="42"/>
        <end position="53"/>
    </location>
</feature>
<evidence type="ECO:0000256" key="1">
    <source>
        <dbReference type="SAM" id="MobiDB-lite"/>
    </source>
</evidence>
<reference evidence="3" key="1">
    <citation type="submission" date="2014-11" db="EMBL/GenBank/DDBJ databases">
        <authorList>
            <person name="Otto D Thomas"/>
            <person name="Naeem Raeece"/>
        </authorList>
    </citation>
    <scope>NUCLEOTIDE SEQUENCE</scope>
</reference>
<feature type="compositionally biased region" description="Basic and acidic residues" evidence="1">
    <location>
        <begin position="1268"/>
        <end position="1278"/>
    </location>
</feature>
<proteinExistence type="predicted"/>
<feature type="compositionally biased region" description="Basic residues" evidence="1">
    <location>
        <begin position="7"/>
        <end position="16"/>
    </location>
</feature>
<feature type="domain" description="C2" evidence="2">
    <location>
        <begin position="479"/>
        <end position="617"/>
    </location>
</feature>
<name>A0A0G4HYF1_9ALVE</name>
<feature type="compositionally biased region" description="Basic residues" evidence="1">
    <location>
        <begin position="1024"/>
        <end position="1033"/>
    </location>
</feature>
<evidence type="ECO:0000313" key="3">
    <source>
        <dbReference type="EMBL" id="CEM49560.1"/>
    </source>
</evidence>
<feature type="region of interest" description="Disordered" evidence="1">
    <location>
        <begin position="1016"/>
        <end position="1045"/>
    </location>
</feature>
<dbReference type="Pfam" id="PF00168">
    <property type="entry name" value="C2"/>
    <property type="match status" value="1"/>
</dbReference>
<evidence type="ECO:0000259" key="2">
    <source>
        <dbReference type="PROSITE" id="PS50004"/>
    </source>
</evidence>
<dbReference type="SMART" id="SM00239">
    <property type="entry name" value="C2"/>
    <property type="match status" value="1"/>
</dbReference>
<dbReference type="InterPro" id="IPR000008">
    <property type="entry name" value="C2_dom"/>
</dbReference>
<dbReference type="PANTHER" id="PTHR46436">
    <property type="entry name" value="CENTROSOMAL PROTEIN OF 76 KDA"/>
    <property type="match status" value="1"/>
</dbReference>
<protein>
    <recommendedName>
        <fullName evidence="2">C2 domain-containing protein</fullName>
    </recommendedName>
</protein>
<dbReference type="EMBL" id="CDMZ01004376">
    <property type="protein sequence ID" value="CEM49560.1"/>
    <property type="molecule type" value="Genomic_DNA"/>
</dbReference>
<gene>
    <name evidence="3" type="ORF">Cvel_9478</name>
</gene>
<feature type="region of interest" description="Disordered" evidence="1">
    <location>
        <begin position="1265"/>
        <end position="1344"/>
    </location>
</feature>